<keyword evidence="2" id="KW-1185">Reference proteome</keyword>
<dbReference type="AlphaFoldDB" id="A0A8R1XYC1"/>
<organism evidence="1 2">
    <name type="scientific">Onchocerca volvulus</name>
    <dbReference type="NCBI Taxonomy" id="6282"/>
    <lineage>
        <taxon>Eukaryota</taxon>
        <taxon>Metazoa</taxon>
        <taxon>Ecdysozoa</taxon>
        <taxon>Nematoda</taxon>
        <taxon>Chromadorea</taxon>
        <taxon>Rhabditida</taxon>
        <taxon>Spirurina</taxon>
        <taxon>Spiruromorpha</taxon>
        <taxon>Filarioidea</taxon>
        <taxon>Onchocercidae</taxon>
        <taxon>Onchocerca</taxon>
    </lineage>
</organism>
<evidence type="ECO:0000313" key="2">
    <source>
        <dbReference type="Proteomes" id="UP000024404"/>
    </source>
</evidence>
<evidence type="ECO:0000313" key="1">
    <source>
        <dbReference type="EnsemblMetazoa" id="OVOC5224.1"/>
    </source>
</evidence>
<dbReference type="Proteomes" id="UP000024404">
    <property type="component" value="Unassembled WGS sequence"/>
</dbReference>
<dbReference type="EMBL" id="CMVM020000150">
    <property type="status" value="NOT_ANNOTATED_CDS"/>
    <property type="molecule type" value="Genomic_DNA"/>
</dbReference>
<proteinExistence type="predicted"/>
<protein>
    <submittedName>
        <fullName evidence="1">Uncharacterized protein</fullName>
    </submittedName>
</protein>
<name>A0A8R1XYC1_ONCVO</name>
<accession>A0A8R1XYC1</accession>
<reference evidence="2" key="1">
    <citation type="submission" date="2013-10" db="EMBL/GenBank/DDBJ databases">
        <title>Genome sequencing of Onchocerca volvulus.</title>
        <authorList>
            <person name="Cotton J."/>
            <person name="Tsai J."/>
            <person name="Stanley E."/>
            <person name="Tracey A."/>
            <person name="Holroyd N."/>
            <person name="Lustigman S."/>
            <person name="Berriman M."/>
        </authorList>
    </citation>
    <scope>NUCLEOTIDE SEQUENCE</scope>
</reference>
<dbReference type="EnsemblMetazoa" id="OVOC5224.1">
    <property type="protein sequence ID" value="OVOC5224.1"/>
    <property type="gene ID" value="WBGene00242033"/>
</dbReference>
<reference evidence="1" key="2">
    <citation type="submission" date="2022-06" db="UniProtKB">
        <authorList>
            <consortium name="EnsemblMetazoa"/>
        </authorList>
    </citation>
    <scope>IDENTIFICATION</scope>
</reference>
<sequence>MQHVAIGHLRNTTRSKTTTADTTAIICICIGMGTEKYCDWSQLVIKDWATTTTSSRSALRRASSSRRTTRSAAVRIELRASPITRSLLFSAATNKNRMEGAAGGSEI</sequence>